<evidence type="ECO:0000256" key="5">
    <source>
        <dbReference type="ARBA" id="ARBA00022989"/>
    </source>
</evidence>
<feature type="transmembrane region" description="Helical" evidence="7">
    <location>
        <begin position="365"/>
        <end position="387"/>
    </location>
</feature>
<keyword evidence="11" id="KW-1185">Reference proteome</keyword>
<keyword evidence="5 7" id="KW-1133">Transmembrane helix</keyword>
<comment type="subcellular location">
    <subcellularLocation>
        <location evidence="1">Membrane</location>
        <topology evidence="1">Multi-pass membrane protein</topology>
    </subcellularLocation>
</comment>
<reference evidence="11" key="1">
    <citation type="journal article" date="2020" name="PLoS Negl. Trop. Dis.">
        <title>High-quality nuclear genome for Sarcoptes scabiei-A critical resource for a neglected parasite.</title>
        <authorList>
            <person name="Korhonen P.K."/>
            <person name="Gasser R.B."/>
            <person name="Ma G."/>
            <person name="Wang T."/>
            <person name="Stroehlein A.J."/>
            <person name="Young N.D."/>
            <person name="Ang C.S."/>
            <person name="Fernando D.D."/>
            <person name="Lu H.C."/>
            <person name="Taylor S."/>
            <person name="Reynolds S.L."/>
            <person name="Mofiz E."/>
            <person name="Najaraj S.H."/>
            <person name="Gowda H."/>
            <person name="Madugundu A."/>
            <person name="Renuse S."/>
            <person name="Holt D."/>
            <person name="Pandey A."/>
            <person name="Papenfuss A.T."/>
            <person name="Fischer K."/>
        </authorList>
    </citation>
    <scope>NUCLEOTIDE SEQUENCE [LARGE SCALE GENOMIC DNA]</scope>
</reference>
<gene>
    <name evidence="9" type="ORF">SSS_1604</name>
</gene>
<dbReference type="InterPro" id="IPR050382">
    <property type="entry name" value="MFS_Na/Anion_cotransporter"/>
</dbReference>
<dbReference type="EMBL" id="WVUK01000054">
    <property type="protein sequence ID" value="KAF7493863.1"/>
    <property type="molecule type" value="Genomic_DNA"/>
</dbReference>
<dbReference type="Gene3D" id="1.20.1250.20">
    <property type="entry name" value="MFS general substrate transporter like domains"/>
    <property type="match status" value="2"/>
</dbReference>
<evidence type="ECO:0000256" key="6">
    <source>
        <dbReference type="ARBA" id="ARBA00023136"/>
    </source>
</evidence>
<feature type="transmembrane region" description="Helical" evidence="7">
    <location>
        <begin position="149"/>
        <end position="168"/>
    </location>
</feature>
<dbReference type="PROSITE" id="PS51257">
    <property type="entry name" value="PROKAR_LIPOPROTEIN"/>
    <property type="match status" value="1"/>
</dbReference>
<keyword evidence="3 7" id="KW-0812">Transmembrane</keyword>
<feature type="domain" description="Major facilitator superfamily (MFS) profile" evidence="8">
    <location>
        <begin position="13"/>
        <end position="429"/>
    </location>
</feature>
<dbReference type="SUPFAM" id="SSF103473">
    <property type="entry name" value="MFS general substrate transporter"/>
    <property type="match status" value="1"/>
</dbReference>
<dbReference type="FunFam" id="1.20.1250.20:FF:000003">
    <property type="entry name" value="Solute carrier family 17 member 3"/>
    <property type="match status" value="1"/>
</dbReference>
<evidence type="ECO:0000256" key="2">
    <source>
        <dbReference type="ARBA" id="ARBA00022448"/>
    </source>
</evidence>
<dbReference type="GO" id="GO:0016020">
    <property type="term" value="C:membrane"/>
    <property type="evidence" value="ECO:0007669"/>
    <property type="project" value="UniProtKB-SubCell"/>
</dbReference>
<evidence type="ECO:0000259" key="8">
    <source>
        <dbReference type="PROSITE" id="PS50850"/>
    </source>
</evidence>
<dbReference type="EnsemblMetazoa" id="SSS_1604s_mrna">
    <property type="protein sequence ID" value="KAF7493863.1"/>
    <property type="gene ID" value="SSS_1604"/>
</dbReference>
<dbReference type="GO" id="GO:0015293">
    <property type="term" value="F:symporter activity"/>
    <property type="evidence" value="ECO:0007669"/>
    <property type="project" value="UniProtKB-KW"/>
</dbReference>
<proteinExistence type="predicted"/>
<dbReference type="OrthoDB" id="6493426at2759"/>
<accession>A0A834RCA3</accession>
<evidence type="ECO:0000313" key="11">
    <source>
        <dbReference type="Proteomes" id="UP000070412"/>
    </source>
</evidence>
<evidence type="ECO:0000256" key="4">
    <source>
        <dbReference type="ARBA" id="ARBA00022847"/>
    </source>
</evidence>
<feature type="transmembrane region" description="Helical" evidence="7">
    <location>
        <begin position="407"/>
        <end position="427"/>
    </location>
</feature>
<evidence type="ECO:0000256" key="3">
    <source>
        <dbReference type="ARBA" id="ARBA00022692"/>
    </source>
</evidence>
<dbReference type="InterPro" id="IPR036259">
    <property type="entry name" value="MFS_trans_sf"/>
</dbReference>
<dbReference type="PANTHER" id="PTHR11662">
    <property type="entry name" value="SOLUTE CARRIER FAMILY 17"/>
    <property type="match status" value="1"/>
</dbReference>
<feature type="transmembrane region" description="Helical" evidence="7">
    <location>
        <begin position="180"/>
        <end position="199"/>
    </location>
</feature>
<evidence type="ECO:0000256" key="1">
    <source>
        <dbReference type="ARBA" id="ARBA00004141"/>
    </source>
</evidence>
<feature type="transmembrane region" description="Helical" evidence="7">
    <location>
        <begin position="89"/>
        <end position="108"/>
    </location>
</feature>
<dbReference type="InterPro" id="IPR011701">
    <property type="entry name" value="MFS"/>
</dbReference>
<reference evidence="9" key="2">
    <citation type="submission" date="2020-01" db="EMBL/GenBank/DDBJ databases">
        <authorList>
            <person name="Korhonen P.K.K."/>
            <person name="Guangxu M.G."/>
            <person name="Wang T.W."/>
            <person name="Stroehlein A.J.S."/>
            <person name="Young N.D."/>
            <person name="Ang C.-S.A."/>
            <person name="Fernando D.W.F."/>
            <person name="Lu H.L."/>
            <person name="Taylor S.T."/>
            <person name="Ehtesham M.E.M."/>
            <person name="Najaraj S.H.N."/>
            <person name="Harsha G.H.G."/>
            <person name="Madugundu A.M."/>
            <person name="Renuse S.R."/>
            <person name="Holt D.H."/>
            <person name="Pandey A.P."/>
            <person name="Papenfuss A.P."/>
            <person name="Gasser R.B.G."/>
            <person name="Fischer K.F."/>
        </authorList>
    </citation>
    <scope>NUCLEOTIDE SEQUENCE</scope>
    <source>
        <strain evidence="9">SSS_KF_BRIS2020</strain>
    </source>
</reference>
<dbReference type="Pfam" id="PF07690">
    <property type="entry name" value="MFS_1"/>
    <property type="match status" value="1"/>
</dbReference>
<dbReference type="Proteomes" id="UP000070412">
    <property type="component" value="Unassembled WGS sequence"/>
</dbReference>
<dbReference type="PANTHER" id="PTHR11662:SF399">
    <property type="entry name" value="FI19708P1-RELATED"/>
    <property type="match status" value="1"/>
</dbReference>
<feature type="transmembrane region" description="Helical" evidence="7">
    <location>
        <begin position="309"/>
        <end position="328"/>
    </location>
</feature>
<dbReference type="PROSITE" id="PS50850">
    <property type="entry name" value="MFS"/>
    <property type="match status" value="1"/>
</dbReference>
<dbReference type="GO" id="GO:0006820">
    <property type="term" value="P:monoatomic anion transport"/>
    <property type="evidence" value="ECO:0007669"/>
    <property type="project" value="TreeGrafter"/>
</dbReference>
<organism evidence="9">
    <name type="scientific">Sarcoptes scabiei</name>
    <name type="common">Itch mite</name>
    <name type="synonym">Acarus scabiei</name>
    <dbReference type="NCBI Taxonomy" id="52283"/>
    <lineage>
        <taxon>Eukaryota</taxon>
        <taxon>Metazoa</taxon>
        <taxon>Ecdysozoa</taxon>
        <taxon>Arthropoda</taxon>
        <taxon>Chelicerata</taxon>
        <taxon>Arachnida</taxon>
        <taxon>Acari</taxon>
        <taxon>Acariformes</taxon>
        <taxon>Sarcoptiformes</taxon>
        <taxon>Astigmata</taxon>
        <taxon>Psoroptidia</taxon>
        <taxon>Sarcoptoidea</taxon>
        <taxon>Sarcoptidae</taxon>
        <taxon>Sarcoptinae</taxon>
        <taxon>Sarcoptes</taxon>
    </lineage>
</organism>
<protein>
    <submittedName>
        <fullName evidence="9">Sialin</fullName>
    </submittedName>
</protein>
<keyword evidence="6 7" id="KW-0472">Membrane</keyword>
<evidence type="ECO:0000313" key="10">
    <source>
        <dbReference type="EnsemblMetazoa" id="KAF7493863.1"/>
    </source>
</evidence>
<feature type="transmembrane region" description="Helical" evidence="7">
    <location>
        <begin position="334"/>
        <end position="353"/>
    </location>
</feature>
<evidence type="ECO:0000256" key="7">
    <source>
        <dbReference type="SAM" id="Phobius"/>
    </source>
</evidence>
<keyword evidence="4" id="KW-0769">Symport</keyword>
<dbReference type="InterPro" id="IPR020846">
    <property type="entry name" value="MFS_dom"/>
</dbReference>
<feature type="transmembrane region" description="Helical" evidence="7">
    <location>
        <begin position="226"/>
        <end position="253"/>
    </location>
</feature>
<name>A0A834RCA3_SARSC</name>
<evidence type="ECO:0000313" key="9">
    <source>
        <dbReference type="EMBL" id="KAF7493863.1"/>
    </source>
</evidence>
<reference evidence="10" key="3">
    <citation type="submission" date="2022-06" db="UniProtKB">
        <authorList>
            <consortium name="EnsemblMetazoa"/>
        </authorList>
    </citation>
    <scope>IDENTIFICATION</scope>
</reference>
<feature type="transmembrane region" description="Helical" evidence="7">
    <location>
        <begin position="114"/>
        <end position="137"/>
    </location>
</feature>
<feature type="transmembrane region" description="Helical" evidence="7">
    <location>
        <begin position="60"/>
        <end position="77"/>
    </location>
</feature>
<keyword evidence="2" id="KW-0813">Transport</keyword>
<sequence length="437" mass="48587">MISRKWIISMLGTYACAIMYAQRTGMSVAIVRMVNSTISSSNHTSVSRAPKFNWNETVQGLILGSTFFFYWIVPTLVGSVTNRFGGKRLAFVGIFFPCILTALIPTAAKTDANLFILVQSLNGLFQGFIYPSLFHLYVKWFEPDERSKANSGIQFGQSIGGALMSLIGGYLCETVTGWPLLYYFMSLVHIPWIILWVWLASDQPTLKAKINNSNSKNQSIRSKTPWLSIFTSSAVWASILSKISCSYGFYMMLSKLPAYLDSVHSIDIVQNGTINGAILMSYGISCLIAPYLSVFLLKRTNLQLWTVRKIFQGIAMLAPAICLASITFTSDNVILSITLLIVAMFGYGFFTAGEWTMISEYAPNNVGTVSGAAHILGLIMGFLAPYIVGIILDSNLGDLQFKWNLNFYITSVLYLLGYLAFLILGTVRQQQWDFDSK</sequence>
<dbReference type="AlphaFoldDB" id="A0A834RCA3"/>
<feature type="transmembrane region" description="Helical" evidence="7">
    <location>
        <begin position="273"/>
        <end position="297"/>
    </location>
</feature>